<evidence type="ECO:0000256" key="4">
    <source>
        <dbReference type="ARBA" id="ARBA00022741"/>
    </source>
</evidence>
<keyword evidence="3 8" id="KW-0479">Metal-binding</keyword>
<dbReference type="Pfam" id="PF22660">
    <property type="entry name" value="RS_preATP-grasp-like"/>
    <property type="match status" value="1"/>
</dbReference>
<evidence type="ECO:0000256" key="8">
    <source>
        <dbReference type="HAMAP-Rule" id="MF_01643"/>
    </source>
</evidence>
<gene>
    <name evidence="8" type="primary">purT</name>
    <name evidence="10" type="ORF">EV148_105195</name>
</gene>
<comment type="pathway">
    <text evidence="8">Purine metabolism; IMP biosynthesis via de novo pathway; N(2)-formyl-N(1)-(5-phospho-D-ribosyl)glycinamide from N(1)-(5-phospho-D-ribosyl)glycinamide (formate route): step 1/1.</text>
</comment>
<keyword evidence="5 8" id="KW-0658">Purine biosynthesis</keyword>
<dbReference type="AlphaFoldDB" id="A0A4V2S2G6"/>
<feature type="binding site" evidence="8">
    <location>
        <position position="305"/>
    </location>
    <ligand>
        <name>N(1)-(5-phospho-beta-D-ribosyl)glycinamide</name>
        <dbReference type="ChEBI" id="CHEBI:143788"/>
    </ligand>
</feature>
<evidence type="ECO:0000256" key="1">
    <source>
        <dbReference type="ARBA" id="ARBA00011738"/>
    </source>
</evidence>
<dbReference type="SUPFAM" id="SSF51246">
    <property type="entry name" value="Rudiment single hybrid motif"/>
    <property type="match status" value="1"/>
</dbReference>
<dbReference type="InterPro" id="IPR054350">
    <property type="entry name" value="PurT/PurK_preATP-grasp"/>
</dbReference>
<feature type="binding site" evidence="8">
    <location>
        <position position="174"/>
    </location>
    <ligand>
        <name>ATP</name>
        <dbReference type="ChEBI" id="CHEBI:30616"/>
    </ligand>
</feature>
<dbReference type="FunFam" id="3.30.470.20:FF:000027">
    <property type="entry name" value="Formate-dependent phosphoribosylglycinamide formyltransferase"/>
    <property type="match status" value="1"/>
</dbReference>
<dbReference type="EC" id="6.3.1.21" evidence="8"/>
<comment type="caution">
    <text evidence="10">The sequence shown here is derived from an EMBL/GenBank/DDBJ whole genome shotgun (WGS) entry which is preliminary data.</text>
</comment>
<dbReference type="GO" id="GO:0006189">
    <property type="term" value="P:'de novo' IMP biosynthetic process"/>
    <property type="evidence" value="ECO:0007669"/>
    <property type="project" value="UniProtKB-UniRule"/>
</dbReference>
<reference evidence="10 11" key="1">
    <citation type="journal article" date="2015" name="Stand. Genomic Sci.">
        <title>Genomic Encyclopedia of Bacterial and Archaeal Type Strains, Phase III: the genomes of soil and plant-associated and newly described type strains.</title>
        <authorList>
            <person name="Whitman W.B."/>
            <person name="Woyke T."/>
            <person name="Klenk H.P."/>
            <person name="Zhou Y."/>
            <person name="Lilburn T.G."/>
            <person name="Beck B.J."/>
            <person name="De Vos P."/>
            <person name="Vandamme P."/>
            <person name="Eisen J.A."/>
            <person name="Garrity G."/>
            <person name="Hugenholtz P."/>
            <person name="Kyrpides N.C."/>
        </authorList>
    </citation>
    <scope>NUCLEOTIDE SEQUENCE [LARGE SCALE GENOMIC DNA]</scope>
    <source>
        <strain evidence="10 11">A3</strain>
    </source>
</reference>
<feature type="binding site" evidence="8">
    <location>
        <position position="222"/>
    </location>
    <ligand>
        <name>ATP</name>
        <dbReference type="ChEBI" id="CHEBI:30616"/>
    </ligand>
</feature>
<dbReference type="GO" id="GO:0000287">
    <property type="term" value="F:magnesium ion binding"/>
    <property type="evidence" value="ECO:0007669"/>
    <property type="project" value="UniProtKB-UniRule"/>
</dbReference>
<feature type="binding site" evidence="8">
    <location>
        <position position="133"/>
    </location>
    <ligand>
        <name>ATP</name>
        <dbReference type="ChEBI" id="CHEBI:30616"/>
    </ligand>
</feature>
<dbReference type="InterPro" id="IPR003135">
    <property type="entry name" value="ATP-grasp_carboxylate-amine"/>
</dbReference>
<evidence type="ECO:0000313" key="10">
    <source>
        <dbReference type="EMBL" id="TCO40400.1"/>
    </source>
</evidence>
<dbReference type="Pfam" id="PF02222">
    <property type="entry name" value="ATP-grasp"/>
    <property type="match status" value="1"/>
</dbReference>
<keyword evidence="11" id="KW-1185">Reference proteome</keyword>
<dbReference type="Gene3D" id="3.40.50.20">
    <property type="match status" value="1"/>
</dbReference>
<dbReference type="InterPro" id="IPR016185">
    <property type="entry name" value="PreATP-grasp_dom_sf"/>
</dbReference>
<dbReference type="InterPro" id="IPR005862">
    <property type="entry name" value="PurT"/>
</dbReference>
<feature type="binding site" evidence="8">
    <location>
        <position position="298"/>
    </location>
    <ligand>
        <name>Mg(2+)</name>
        <dbReference type="ChEBI" id="CHEBI:18420"/>
    </ligand>
</feature>
<feature type="binding site" evidence="8">
    <location>
        <position position="375"/>
    </location>
    <ligand>
        <name>N(1)-(5-phospho-beta-D-ribosyl)glycinamide</name>
        <dbReference type="ChEBI" id="CHEBI:143788"/>
    </ligand>
</feature>
<evidence type="ECO:0000256" key="2">
    <source>
        <dbReference type="ARBA" id="ARBA00022598"/>
    </source>
</evidence>
<feature type="domain" description="ATP-grasp" evidence="9">
    <location>
        <begin position="138"/>
        <end position="327"/>
    </location>
</feature>
<dbReference type="InterPro" id="IPR011054">
    <property type="entry name" value="Rudment_hybrid_motif"/>
</dbReference>
<feature type="binding site" evidence="8">
    <location>
        <begin position="179"/>
        <end position="184"/>
    </location>
    <ligand>
        <name>ATP</name>
        <dbReference type="ChEBI" id="CHEBI:30616"/>
    </ligand>
</feature>
<dbReference type="InterPro" id="IPR011761">
    <property type="entry name" value="ATP-grasp"/>
</dbReference>
<keyword evidence="10" id="KW-0808">Transferase</keyword>
<dbReference type="InterPro" id="IPR013815">
    <property type="entry name" value="ATP_grasp_subdomain_1"/>
</dbReference>
<dbReference type="GO" id="GO:0004644">
    <property type="term" value="F:phosphoribosylglycinamide formyltransferase activity"/>
    <property type="evidence" value="ECO:0007669"/>
    <property type="project" value="UniProtKB-UniRule"/>
</dbReference>
<dbReference type="NCBIfam" id="NF006766">
    <property type="entry name" value="PRK09288.1"/>
    <property type="match status" value="1"/>
</dbReference>
<dbReference type="PANTHER" id="PTHR43055:SF1">
    <property type="entry name" value="FORMATE-DEPENDENT PHOSPHORIBOSYLGLYCINAMIDE FORMYLTRANSFERASE"/>
    <property type="match status" value="1"/>
</dbReference>
<evidence type="ECO:0000256" key="5">
    <source>
        <dbReference type="ARBA" id="ARBA00022755"/>
    </source>
</evidence>
<comment type="subunit">
    <text evidence="1 8">Homodimer.</text>
</comment>
<comment type="similarity">
    <text evidence="8">Belongs to the PurK/PurT family.</text>
</comment>
<dbReference type="FunFam" id="3.30.1490.20:FF:000013">
    <property type="entry name" value="Formate-dependent phosphoribosylglycinamide formyltransferase"/>
    <property type="match status" value="1"/>
</dbReference>
<accession>A0A4V2S2G6</accession>
<evidence type="ECO:0000256" key="6">
    <source>
        <dbReference type="ARBA" id="ARBA00022840"/>
    </source>
</evidence>
<feature type="binding site" evidence="8">
    <location>
        <position position="101"/>
    </location>
    <ligand>
        <name>N(1)-(5-phospho-beta-D-ribosyl)glycinamide</name>
        <dbReference type="ChEBI" id="CHEBI:143788"/>
    </ligand>
</feature>
<keyword evidence="7 8" id="KW-0460">Magnesium</keyword>
<dbReference type="FunFam" id="3.40.50.20:FF:000007">
    <property type="entry name" value="Formate-dependent phosphoribosylglycinamide formyltransferase"/>
    <property type="match status" value="1"/>
</dbReference>
<dbReference type="Pfam" id="PF21244">
    <property type="entry name" value="PurT_C"/>
    <property type="match status" value="1"/>
</dbReference>
<evidence type="ECO:0000256" key="7">
    <source>
        <dbReference type="ARBA" id="ARBA00022842"/>
    </source>
</evidence>
<keyword evidence="2 8" id="KW-0436">Ligase</keyword>
<comment type="function">
    <text evidence="8">Involved in the de novo purine biosynthesis. Catalyzes the transfer of formate to 5-phospho-ribosyl-glycinamide (GAR), producing 5-phospho-ribosyl-N-formylglycinamide (FGAR). Formate is provided by PurU via hydrolysis of 10-formyl-tetrahydrofolate.</text>
</comment>
<comment type="catalytic activity">
    <reaction evidence="8">
        <text>N(1)-(5-phospho-beta-D-ribosyl)glycinamide + formate + ATP = N(2)-formyl-N(1)-(5-phospho-beta-D-ribosyl)glycinamide + ADP + phosphate + H(+)</text>
        <dbReference type="Rhea" id="RHEA:24829"/>
        <dbReference type="ChEBI" id="CHEBI:15378"/>
        <dbReference type="ChEBI" id="CHEBI:15740"/>
        <dbReference type="ChEBI" id="CHEBI:30616"/>
        <dbReference type="ChEBI" id="CHEBI:43474"/>
        <dbReference type="ChEBI" id="CHEBI:143788"/>
        <dbReference type="ChEBI" id="CHEBI:147286"/>
        <dbReference type="ChEBI" id="CHEBI:456216"/>
        <dbReference type="EC" id="6.3.1.21"/>
    </reaction>
</comment>
<evidence type="ECO:0000313" key="11">
    <source>
        <dbReference type="Proteomes" id="UP000294862"/>
    </source>
</evidence>
<dbReference type="SUPFAM" id="SSF52440">
    <property type="entry name" value="PreATP-grasp domain"/>
    <property type="match status" value="1"/>
</dbReference>
<evidence type="ECO:0000259" key="9">
    <source>
        <dbReference type="PROSITE" id="PS50975"/>
    </source>
</evidence>
<dbReference type="Proteomes" id="UP000294862">
    <property type="component" value="Unassembled WGS sequence"/>
</dbReference>
<dbReference type="PANTHER" id="PTHR43055">
    <property type="entry name" value="FORMATE-DEPENDENT PHOSPHORIBOSYLGLYCINAMIDE FORMYLTRANSFERASE"/>
    <property type="match status" value="1"/>
</dbReference>
<dbReference type="UniPathway" id="UPA00074">
    <property type="reaction ID" value="UER00127"/>
</dbReference>
<feature type="binding site" evidence="8">
    <location>
        <begin position="214"/>
        <end position="217"/>
    </location>
    <ligand>
        <name>ATP</name>
        <dbReference type="ChEBI" id="CHEBI:30616"/>
    </ligand>
</feature>
<dbReference type="HAMAP" id="MF_01643">
    <property type="entry name" value="PurT"/>
    <property type="match status" value="1"/>
</dbReference>
<proteinExistence type="inferred from homology"/>
<dbReference type="SUPFAM" id="SSF56059">
    <property type="entry name" value="Glutathione synthetase ATP-binding domain-like"/>
    <property type="match status" value="1"/>
</dbReference>
<feature type="binding site" evidence="8">
    <location>
        <begin position="41"/>
        <end position="42"/>
    </location>
    <ligand>
        <name>N(1)-(5-phospho-beta-D-ribosyl)glycinamide</name>
        <dbReference type="ChEBI" id="CHEBI:143788"/>
    </ligand>
</feature>
<dbReference type="PROSITE" id="PS50975">
    <property type="entry name" value="ATP_GRASP"/>
    <property type="match status" value="1"/>
</dbReference>
<dbReference type="EMBL" id="SLWQ01000005">
    <property type="protein sequence ID" value="TCO40400.1"/>
    <property type="molecule type" value="Genomic_DNA"/>
</dbReference>
<protein>
    <recommendedName>
        <fullName evidence="8">Formate-dependent phosphoribosylglycinamide formyltransferase</fullName>
        <ecNumber evidence="8">6.3.1.21</ecNumber>
    </recommendedName>
    <alternativeName>
        <fullName evidence="8">5'-phosphoribosylglycinamide transformylase 2</fullName>
    </alternativeName>
    <alternativeName>
        <fullName evidence="8">Formate-dependent GAR transformylase</fullName>
    </alternativeName>
    <alternativeName>
        <fullName evidence="8">GAR transformylase 2</fullName>
        <shortName evidence="8">GART 2</shortName>
    </alternativeName>
    <alternativeName>
        <fullName evidence="8">Non-folate glycinamide ribonucleotide transformylase</fullName>
    </alternativeName>
    <alternativeName>
        <fullName evidence="8">Phosphoribosylglycinamide formyltransferase 2</fullName>
    </alternativeName>
</protein>
<sequence length="412" mass="44269">MDLCGPIPRIGAPAAAIFPMKPFGTPHTDTAVRVLLLGSGELGKEVAIELQRFAVEVIAVDRYANAPAMQVAHRSHVIDMLDGAALRRVIELERPDLVVPEIEAIHTPTLVELEQAGLRVIPTARAAWLTMDREGIRRLAAEELGLPTSRYCFVDTREEYRAAVAALGLPFVIKPVMSSSGKGQSTVRSEAEVDAAWNYAQSGGRAGKGRCIVEGFVDFDYEITQLTVRHAGGTSFCAPIGHRQEHGDYRESWQPQAMSAKALAEAQRQAAAITGALGGHGVFGVEFFVKGDEVIFSEVSPRPHDTGLVTLISQDLSEFALHARAILGLPIPAIRQLGPSASCAVLCSGDGDRPRYHGVAEALAEPDTMLRLFGKPQVRGQRRMAVTLARDVDVGAAVAKAVRAASHLRIDP</sequence>
<dbReference type="Gene3D" id="3.30.1490.20">
    <property type="entry name" value="ATP-grasp fold, A domain"/>
    <property type="match status" value="1"/>
</dbReference>
<dbReference type="NCBIfam" id="TIGR01142">
    <property type="entry name" value="purT"/>
    <property type="match status" value="1"/>
</dbReference>
<evidence type="ECO:0000256" key="3">
    <source>
        <dbReference type="ARBA" id="ARBA00022723"/>
    </source>
</evidence>
<keyword evidence="4 8" id="KW-0547">Nucleotide-binding</keyword>
<name>A0A4V2S2G6_9GAMM</name>
<feature type="binding site" evidence="8">
    <location>
        <position position="286"/>
    </location>
    <ligand>
        <name>Mg(2+)</name>
        <dbReference type="ChEBI" id="CHEBI:18420"/>
    </ligand>
</feature>
<dbReference type="GO" id="GO:0005829">
    <property type="term" value="C:cytosol"/>
    <property type="evidence" value="ECO:0007669"/>
    <property type="project" value="TreeGrafter"/>
</dbReference>
<organism evidence="10 11">
    <name type="scientific">Dokdonella fugitiva</name>
    <dbReference type="NCBI Taxonomy" id="328517"/>
    <lineage>
        <taxon>Bacteria</taxon>
        <taxon>Pseudomonadati</taxon>
        <taxon>Pseudomonadota</taxon>
        <taxon>Gammaproteobacteria</taxon>
        <taxon>Lysobacterales</taxon>
        <taxon>Rhodanobacteraceae</taxon>
        <taxon>Dokdonella</taxon>
    </lineage>
</organism>
<dbReference type="InterPro" id="IPR048740">
    <property type="entry name" value="PurT_C"/>
</dbReference>
<keyword evidence="6 8" id="KW-0067">ATP-binding</keyword>
<dbReference type="GO" id="GO:0005524">
    <property type="term" value="F:ATP binding"/>
    <property type="evidence" value="ECO:0007669"/>
    <property type="project" value="UniProtKB-UniRule"/>
</dbReference>
<dbReference type="Gene3D" id="3.30.470.20">
    <property type="entry name" value="ATP-grasp fold, B domain"/>
    <property type="match status" value="1"/>
</dbReference>
<feature type="binding site" evidence="8">
    <location>
        <begin position="382"/>
        <end position="383"/>
    </location>
    <ligand>
        <name>N(1)-(5-phospho-beta-D-ribosyl)glycinamide</name>
        <dbReference type="ChEBI" id="CHEBI:143788"/>
    </ligand>
</feature>
<dbReference type="GO" id="GO:0043815">
    <property type="term" value="F:phosphoribosylglycinamide formyltransferase 2 activity"/>
    <property type="evidence" value="ECO:0007669"/>
    <property type="project" value="UniProtKB-UniRule"/>
</dbReference>